<accession>A0A7J8Y464</accession>
<feature type="region of interest" description="Disordered" evidence="1">
    <location>
        <begin position="45"/>
        <end position="66"/>
    </location>
</feature>
<reference evidence="2 3" key="1">
    <citation type="journal article" date="2019" name="Genome Biol. Evol.">
        <title>Insights into the evolution of the New World diploid cottons (Gossypium, subgenus Houzingenia) based on genome sequencing.</title>
        <authorList>
            <person name="Grover C.E."/>
            <person name="Arick M.A. 2nd"/>
            <person name="Thrash A."/>
            <person name="Conover J.L."/>
            <person name="Sanders W.S."/>
            <person name="Peterson D.G."/>
            <person name="Frelichowski J.E."/>
            <person name="Scheffler J.A."/>
            <person name="Scheffler B.E."/>
            <person name="Wendel J.F."/>
        </authorList>
    </citation>
    <scope>NUCLEOTIDE SEQUENCE [LARGE SCALE GENOMIC DNA]</scope>
    <source>
        <strain evidence="2">185</strain>
        <tissue evidence="2">Leaf</tissue>
    </source>
</reference>
<feature type="non-terminal residue" evidence="2">
    <location>
        <position position="1"/>
    </location>
</feature>
<evidence type="ECO:0000313" key="3">
    <source>
        <dbReference type="Proteomes" id="UP000593577"/>
    </source>
</evidence>
<dbReference type="Proteomes" id="UP000593577">
    <property type="component" value="Unassembled WGS sequence"/>
</dbReference>
<organism evidence="2 3">
    <name type="scientific">Gossypium aridum</name>
    <name type="common">American cotton</name>
    <name type="synonym">Erioxylum aridum</name>
    <dbReference type="NCBI Taxonomy" id="34290"/>
    <lineage>
        <taxon>Eukaryota</taxon>
        <taxon>Viridiplantae</taxon>
        <taxon>Streptophyta</taxon>
        <taxon>Embryophyta</taxon>
        <taxon>Tracheophyta</taxon>
        <taxon>Spermatophyta</taxon>
        <taxon>Magnoliopsida</taxon>
        <taxon>eudicotyledons</taxon>
        <taxon>Gunneridae</taxon>
        <taxon>Pentapetalae</taxon>
        <taxon>rosids</taxon>
        <taxon>malvids</taxon>
        <taxon>Malvales</taxon>
        <taxon>Malvaceae</taxon>
        <taxon>Malvoideae</taxon>
        <taxon>Gossypium</taxon>
    </lineage>
</organism>
<feature type="compositionally biased region" description="Polar residues" evidence="1">
    <location>
        <begin position="53"/>
        <end position="66"/>
    </location>
</feature>
<dbReference type="AlphaFoldDB" id="A0A7J8Y464"/>
<keyword evidence="3" id="KW-1185">Reference proteome</keyword>
<evidence type="ECO:0000256" key="1">
    <source>
        <dbReference type="SAM" id="MobiDB-lite"/>
    </source>
</evidence>
<proteinExistence type="predicted"/>
<name>A0A7J8Y464_GOSAI</name>
<sequence>MASFSISTSNAAVEFQEALKQREATRPFYEMCSFVKVREVNVPKGKDVDISDRNNNTQDNQSIANDTKSQDIDEICLFENMAYNRDVRDWLNSSYHNIWDLPKET</sequence>
<comment type="caution">
    <text evidence="2">The sequence shown here is derived from an EMBL/GenBank/DDBJ whole genome shotgun (WGS) entry which is preliminary data.</text>
</comment>
<protein>
    <submittedName>
        <fullName evidence="2">Uncharacterized protein</fullName>
    </submittedName>
</protein>
<dbReference type="EMBL" id="JABFAA010000010">
    <property type="protein sequence ID" value="MBA0694381.1"/>
    <property type="molecule type" value="Genomic_DNA"/>
</dbReference>
<gene>
    <name evidence="2" type="ORF">Goari_004687</name>
</gene>
<evidence type="ECO:0000313" key="2">
    <source>
        <dbReference type="EMBL" id="MBA0694381.1"/>
    </source>
</evidence>